<reference evidence="10" key="1">
    <citation type="submission" date="2025-08" db="UniProtKB">
        <authorList>
            <consortium name="RefSeq"/>
        </authorList>
    </citation>
    <scope>IDENTIFICATION</scope>
</reference>
<proteinExistence type="inferred from homology"/>
<feature type="compositionally biased region" description="Polar residues" evidence="7">
    <location>
        <begin position="422"/>
        <end position="445"/>
    </location>
</feature>
<evidence type="ECO:0000256" key="1">
    <source>
        <dbReference type="ARBA" id="ARBA00004141"/>
    </source>
</evidence>
<evidence type="ECO:0000256" key="3">
    <source>
        <dbReference type="ARBA" id="ARBA00022692"/>
    </source>
</evidence>
<evidence type="ECO:0000256" key="2">
    <source>
        <dbReference type="ARBA" id="ARBA00008789"/>
    </source>
</evidence>
<protein>
    <recommendedName>
        <fullName evidence="6">XK-related protein</fullName>
    </recommendedName>
</protein>
<feature type="region of interest" description="Disordered" evidence="7">
    <location>
        <begin position="406"/>
        <end position="445"/>
    </location>
</feature>
<dbReference type="RefSeq" id="XP_015270452.1">
    <property type="nucleotide sequence ID" value="XM_015414966.1"/>
</dbReference>
<comment type="similarity">
    <text evidence="2 6">Belongs to the XK family.</text>
</comment>
<organism evidence="9 10">
    <name type="scientific">Gekko japonicus</name>
    <name type="common">Schlegel's Japanese gecko</name>
    <dbReference type="NCBI Taxonomy" id="146911"/>
    <lineage>
        <taxon>Eukaryota</taxon>
        <taxon>Metazoa</taxon>
        <taxon>Chordata</taxon>
        <taxon>Craniata</taxon>
        <taxon>Vertebrata</taxon>
        <taxon>Euteleostomi</taxon>
        <taxon>Lepidosauria</taxon>
        <taxon>Squamata</taxon>
        <taxon>Bifurcata</taxon>
        <taxon>Gekkota</taxon>
        <taxon>Gekkonidae</taxon>
        <taxon>Gekkoninae</taxon>
        <taxon>Gekko</taxon>
    </lineage>
</organism>
<evidence type="ECO:0000313" key="9">
    <source>
        <dbReference type="Proteomes" id="UP000694871"/>
    </source>
</evidence>
<evidence type="ECO:0000256" key="6">
    <source>
        <dbReference type="RuleBase" id="RU910716"/>
    </source>
</evidence>
<evidence type="ECO:0000256" key="4">
    <source>
        <dbReference type="ARBA" id="ARBA00022989"/>
    </source>
</evidence>
<accession>A0ABM1K9R5</accession>
<dbReference type="PANTHER" id="PTHR14297:SF8">
    <property type="entry name" value="ENDOPLASMIC RETICULUM MEMBRANE ADAPTER PROTEIN XK"/>
    <property type="match status" value="1"/>
</dbReference>
<dbReference type="Proteomes" id="UP000694871">
    <property type="component" value="Unplaced"/>
</dbReference>
<feature type="transmembrane region" description="Helical" evidence="6">
    <location>
        <begin position="70"/>
        <end position="91"/>
    </location>
</feature>
<keyword evidence="9" id="KW-1185">Reference proteome</keyword>
<name>A0ABM1K9R5_GEKJA</name>
<gene>
    <name evidence="10" type="primary">XK</name>
</gene>
<sequence>MKFPGSVLVSLFLFVAETVAALYLSSTYRSAGDRIWQSLTLLFALLPCVLVQFSLVFIHRDLSRDRPLVLLLHILQLGPIVRCVEVFYIYFHAGRVEEPYVSITKKRQMPRDGHSEEVEKEVGQAEGKLFTHRSAFSRASVIQAFLGSAPQLTLQLYICVLQQEITASRSIFMVLSLLSIVYGALRCNILAIKIKYDDYNISVKPAAYLCIFLWRSFEIATRVIVLVLFSSVLQIWILPVVLVNFFAFFFYPWILFWQSKSALPENIEKALSKVGTTIVLSLLTFLYAGINMFCWSAVQLKLNDSDLIDKSQNWYRLASYYIIRFFENAFLLLMWYMYKTDVYMYVCAPLLVLQLLIGYCIAVLFMLVFYQFCHPCKKLFSSNISEGLLVCFKFFCFVCKPVTSSSTVEKADLKSPDDTDNDAQASYKASESQNGNAHHSVSSNA</sequence>
<dbReference type="InterPro" id="IPR051773">
    <property type="entry name" value="XK-related_adapter"/>
</dbReference>
<dbReference type="PANTHER" id="PTHR14297">
    <property type="entry name" value="MEMBRANE TRANSPORT PROTEIN XK FAMILY MEMBER"/>
    <property type="match status" value="1"/>
</dbReference>
<feature type="transmembrane region" description="Helical" evidence="6">
    <location>
        <begin position="350"/>
        <end position="372"/>
    </location>
</feature>
<evidence type="ECO:0000256" key="7">
    <source>
        <dbReference type="SAM" id="MobiDB-lite"/>
    </source>
</evidence>
<dbReference type="Pfam" id="PF09815">
    <property type="entry name" value="XK-related"/>
    <property type="match status" value="1"/>
</dbReference>
<evidence type="ECO:0000313" key="10">
    <source>
        <dbReference type="RefSeq" id="XP_015270452.1"/>
    </source>
</evidence>
<evidence type="ECO:0000256" key="5">
    <source>
        <dbReference type="ARBA" id="ARBA00023136"/>
    </source>
</evidence>
<keyword evidence="5 6" id="KW-0472">Membrane</keyword>
<feature type="transmembrane region" description="Helical" evidence="6">
    <location>
        <begin position="36"/>
        <end position="58"/>
    </location>
</feature>
<feature type="signal peptide" evidence="8">
    <location>
        <begin position="1"/>
        <end position="20"/>
    </location>
</feature>
<keyword evidence="4 6" id="KW-1133">Transmembrane helix</keyword>
<keyword evidence="8" id="KW-0732">Signal</keyword>
<dbReference type="GeneID" id="107113620"/>
<keyword evidence="3 6" id="KW-0812">Transmembrane</keyword>
<feature type="transmembrane region" description="Helical" evidence="6">
    <location>
        <begin position="278"/>
        <end position="298"/>
    </location>
</feature>
<feature type="transmembrane region" description="Helical" evidence="6">
    <location>
        <begin position="171"/>
        <end position="194"/>
    </location>
</feature>
<comment type="subcellular location">
    <subcellularLocation>
        <location evidence="1 6">Membrane</location>
        <topology evidence="1 6">Multi-pass membrane protein</topology>
    </subcellularLocation>
</comment>
<feature type="chain" id="PRO_5046922313" description="XK-related protein" evidence="8">
    <location>
        <begin position="21"/>
        <end position="445"/>
    </location>
</feature>
<evidence type="ECO:0000256" key="8">
    <source>
        <dbReference type="SAM" id="SignalP"/>
    </source>
</evidence>
<feature type="transmembrane region" description="Helical" evidence="6">
    <location>
        <begin position="235"/>
        <end position="257"/>
    </location>
</feature>
<dbReference type="InterPro" id="IPR018629">
    <property type="entry name" value="XK-rel"/>
</dbReference>
<feature type="transmembrane region" description="Helical" evidence="6">
    <location>
        <begin position="318"/>
        <end position="338"/>
    </location>
</feature>